<feature type="region of interest" description="Disordered" evidence="1">
    <location>
        <begin position="28"/>
        <end position="47"/>
    </location>
</feature>
<dbReference type="PIRSF" id="PIRSF002741">
    <property type="entry name" value="MppA"/>
    <property type="match status" value="1"/>
</dbReference>
<sequence length="604" mass="65216">MRLYVRRTRAALVAVAAGALVLTACSSGGGGGGKTTENKDARAKQSKSAQQLASQITFGDDAASKGPAEPVPGAVSGGTMNVLERDSYTHLDPAQIYVSNEGQLATLIHRGLTTYKLDNKGNYTVVGDLATNSGESSDGGKTWTYHLKDGIKFQDGTPITSKDIRWSVERMFAPFVTNGPAYLQQWLANVTGTDYRKLLPDGPYKGKHLPDTLLATPDAKTVVFHFPKAQSDTPYLFAMPGYTVVDSAKDTQAKYDKAPVASGPYEIKSFDQGKSMTLVKNPNWDPNTDSARHQYVDSFAITFNHQNEDSTKRLMSDSGDNQTSVSFDNTVDTNNTPTVVGTPAIYKRTVAGYQPFVGQIDFNMKKLTDINVRKALALAIPTKSVYQALGASYGAEYAGGFISPALAGYQKADPLGKVANPNGDQVAAKKILTDAGKLNTKITYAYANSTAGQQYSVSIAAALKAAGFDVQRKELPADTYYDLVGKVDNPYDMYAQAWGSDWPSPLTVIPPIFDGRTISDQAPNYSHVNDPHINSEIDRISALTDPKQAQAAWFALNTYIETKVIPAVPTVYYKELQLFGSKIGGAVYNNMSAGIDATKLYLKP</sequence>
<dbReference type="CDD" id="cd08506">
    <property type="entry name" value="PBP2_clavulanate_OppA2"/>
    <property type="match status" value="1"/>
</dbReference>
<dbReference type="GO" id="GO:1904680">
    <property type="term" value="F:peptide transmembrane transporter activity"/>
    <property type="evidence" value="ECO:0007669"/>
    <property type="project" value="TreeGrafter"/>
</dbReference>
<dbReference type="InterPro" id="IPR039424">
    <property type="entry name" value="SBP_5"/>
</dbReference>
<dbReference type="Pfam" id="PF00496">
    <property type="entry name" value="SBP_bac_5"/>
    <property type="match status" value="1"/>
</dbReference>
<feature type="region of interest" description="Disordered" evidence="1">
    <location>
        <begin position="54"/>
        <end position="79"/>
    </location>
</feature>
<evidence type="ECO:0000256" key="1">
    <source>
        <dbReference type="SAM" id="MobiDB-lite"/>
    </source>
</evidence>
<dbReference type="Gene3D" id="3.10.105.10">
    <property type="entry name" value="Dipeptide-binding Protein, Domain 3"/>
    <property type="match status" value="1"/>
</dbReference>
<feature type="domain" description="Solute-binding protein family 5" evidence="3">
    <location>
        <begin position="124"/>
        <end position="516"/>
    </location>
</feature>
<evidence type="ECO:0000313" key="4">
    <source>
        <dbReference type="EMBL" id="SHK71588.1"/>
    </source>
</evidence>
<dbReference type="EMBL" id="FRBI01000001">
    <property type="protein sequence ID" value="SHK71588.1"/>
    <property type="molecule type" value="Genomic_DNA"/>
</dbReference>
<dbReference type="InterPro" id="IPR030678">
    <property type="entry name" value="Peptide/Ni-bd"/>
</dbReference>
<feature type="signal peptide" evidence="2">
    <location>
        <begin position="1"/>
        <end position="26"/>
    </location>
</feature>
<dbReference type="GO" id="GO:0043190">
    <property type="term" value="C:ATP-binding cassette (ABC) transporter complex"/>
    <property type="evidence" value="ECO:0007669"/>
    <property type="project" value="InterPro"/>
</dbReference>
<reference evidence="4 5" key="1">
    <citation type="submission" date="2016-11" db="EMBL/GenBank/DDBJ databases">
        <authorList>
            <person name="Jaros S."/>
            <person name="Januszkiewicz K."/>
            <person name="Wedrychowicz H."/>
        </authorList>
    </citation>
    <scope>NUCLEOTIDE SEQUENCE [LARGE SCALE GENOMIC DNA]</scope>
    <source>
        <strain evidence="4 5">CGMCC 4.2025</strain>
    </source>
</reference>
<proteinExistence type="predicted"/>
<evidence type="ECO:0000256" key="2">
    <source>
        <dbReference type="SAM" id="SignalP"/>
    </source>
</evidence>
<organism evidence="4 5">
    <name type="scientific">Actinacidiphila paucisporea</name>
    <dbReference type="NCBI Taxonomy" id="310782"/>
    <lineage>
        <taxon>Bacteria</taxon>
        <taxon>Bacillati</taxon>
        <taxon>Actinomycetota</taxon>
        <taxon>Actinomycetes</taxon>
        <taxon>Kitasatosporales</taxon>
        <taxon>Streptomycetaceae</taxon>
        <taxon>Actinacidiphila</taxon>
    </lineage>
</organism>
<evidence type="ECO:0000313" key="5">
    <source>
        <dbReference type="Proteomes" id="UP000184111"/>
    </source>
</evidence>
<dbReference type="SUPFAM" id="SSF53850">
    <property type="entry name" value="Periplasmic binding protein-like II"/>
    <property type="match status" value="1"/>
</dbReference>
<dbReference type="AlphaFoldDB" id="A0A1M6UQV9"/>
<dbReference type="PROSITE" id="PS51257">
    <property type="entry name" value="PROKAR_LIPOPROTEIN"/>
    <property type="match status" value="1"/>
</dbReference>
<dbReference type="GO" id="GO:0015833">
    <property type="term" value="P:peptide transport"/>
    <property type="evidence" value="ECO:0007669"/>
    <property type="project" value="TreeGrafter"/>
</dbReference>
<dbReference type="STRING" id="310782.SAMN05216499_101452"/>
<dbReference type="Proteomes" id="UP000184111">
    <property type="component" value="Unassembled WGS sequence"/>
</dbReference>
<dbReference type="PANTHER" id="PTHR30290:SF83">
    <property type="entry name" value="ABC TRANSPORTER SUBSTRATE-BINDING PROTEIN"/>
    <property type="match status" value="1"/>
</dbReference>
<dbReference type="GO" id="GO:0042597">
    <property type="term" value="C:periplasmic space"/>
    <property type="evidence" value="ECO:0007669"/>
    <property type="project" value="UniProtKB-ARBA"/>
</dbReference>
<accession>A0A1M6UQV9</accession>
<keyword evidence="2" id="KW-0732">Signal</keyword>
<dbReference type="Gene3D" id="3.40.190.10">
    <property type="entry name" value="Periplasmic binding protein-like II"/>
    <property type="match status" value="1"/>
</dbReference>
<protein>
    <submittedName>
        <fullName evidence="4">Peptide/nickel transport system substrate-binding protein</fullName>
    </submittedName>
</protein>
<feature type="chain" id="PRO_5038480427" evidence="2">
    <location>
        <begin position="27"/>
        <end position="604"/>
    </location>
</feature>
<keyword evidence="5" id="KW-1185">Reference proteome</keyword>
<gene>
    <name evidence="4" type="ORF">SAMN05216499_101452</name>
</gene>
<evidence type="ECO:0000259" key="3">
    <source>
        <dbReference type="Pfam" id="PF00496"/>
    </source>
</evidence>
<dbReference type="InterPro" id="IPR000914">
    <property type="entry name" value="SBP_5_dom"/>
</dbReference>
<dbReference type="PANTHER" id="PTHR30290">
    <property type="entry name" value="PERIPLASMIC BINDING COMPONENT OF ABC TRANSPORTER"/>
    <property type="match status" value="1"/>
</dbReference>
<name>A0A1M6UQV9_9ACTN</name>